<feature type="transmembrane region" description="Helical" evidence="8">
    <location>
        <begin position="28"/>
        <end position="46"/>
    </location>
</feature>
<gene>
    <name evidence="9" type="ORF">E1750_01925</name>
</gene>
<evidence type="ECO:0000256" key="7">
    <source>
        <dbReference type="ARBA" id="ARBA00023136"/>
    </source>
</evidence>
<dbReference type="AlphaFoldDB" id="A0A4P6Y7K7"/>
<organism evidence="9 10">
    <name type="scientific">Flavobacterium nackdongense</name>
    <dbReference type="NCBI Taxonomy" id="2547394"/>
    <lineage>
        <taxon>Bacteria</taxon>
        <taxon>Pseudomonadati</taxon>
        <taxon>Bacteroidota</taxon>
        <taxon>Flavobacteriia</taxon>
        <taxon>Flavobacteriales</taxon>
        <taxon>Flavobacteriaceae</taxon>
        <taxon>Flavobacterium</taxon>
    </lineage>
</organism>
<evidence type="ECO:0000256" key="2">
    <source>
        <dbReference type="ARBA" id="ARBA00005275"/>
    </source>
</evidence>
<dbReference type="NCBIfam" id="TIGR00771">
    <property type="entry name" value="DcuC"/>
    <property type="match status" value="1"/>
</dbReference>
<keyword evidence="4" id="KW-1003">Cell membrane</keyword>
<evidence type="ECO:0000313" key="10">
    <source>
        <dbReference type="Proteomes" id="UP000291124"/>
    </source>
</evidence>
<dbReference type="EMBL" id="CP037933">
    <property type="protein sequence ID" value="QBN17608.1"/>
    <property type="molecule type" value="Genomic_DNA"/>
</dbReference>
<keyword evidence="6 8" id="KW-1133">Transmembrane helix</keyword>
<feature type="transmembrane region" description="Helical" evidence="8">
    <location>
        <begin position="6"/>
        <end position="21"/>
    </location>
</feature>
<dbReference type="RefSeq" id="WP_133275139.1">
    <property type="nucleotide sequence ID" value="NZ_CP037933.1"/>
</dbReference>
<comment type="similarity">
    <text evidence="2">Belongs to the DcuC/DcuD transporter (TC 2.A.61) family.</text>
</comment>
<dbReference type="PANTHER" id="PTHR42002:SF2">
    <property type="entry name" value="ANAEROBIC C4-DICARBOXYLATE TRANSPORTER DCUC-RELATED"/>
    <property type="match status" value="1"/>
</dbReference>
<proteinExistence type="inferred from homology"/>
<keyword evidence="10" id="KW-1185">Reference proteome</keyword>
<keyword evidence="7 8" id="KW-0472">Membrane</keyword>
<dbReference type="KEGG" id="fnk:E1750_01925"/>
<name>A0A4P6Y7K7_9FLAO</name>
<dbReference type="OrthoDB" id="1674075at2"/>
<feature type="transmembrane region" description="Helical" evidence="8">
    <location>
        <begin position="437"/>
        <end position="454"/>
    </location>
</feature>
<feature type="transmembrane region" description="Helical" evidence="8">
    <location>
        <begin position="244"/>
        <end position="267"/>
    </location>
</feature>
<dbReference type="NCBIfam" id="NF037994">
    <property type="entry name" value="DcuC_1"/>
    <property type="match status" value="1"/>
</dbReference>
<evidence type="ECO:0000256" key="6">
    <source>
        <dbReference type="ARBA" id="ARBA00022989"/>
    </source>
</evidence>
<evidence type="ECO:0000256" key="5">
    <source>
        <dbReference type="ARBA" id="ARBA00022692"/>
    </source>
</evidence>
<feature type="transmembrane region" description="Helical" evidence="8">
    <location>
        <begin position="199"/>
        <end position="217"/>
    </location>
</feature>
<protein>
    <submittedName>
        <fullName evidence="9">C4-dicarboxylate ABC transporter</fullName>
    </submittedName>
</protein>
<evidence type="ECO:0000256" key="1">
    <source>
        <dbReference type="ARBA" id="ARBA00004651"/>
    </source>
</evidence>
<dbReference type="GO" id="GO:0015556">
    <property type="term" value="F:C4-dicarboxylate transmembrane transporter activity"/>
    <property type="evidence" value="ECO:0007669"/>
    <property type="project" value="InterPro"/>
</dbReference>
<feature type="transmembrane region" description="Helical" evidence="8">
    <location>
        <begin position="116"/>
        <end position="144"/>
    </location>
</feature>
<dbReference type="InterPro" id="IPR018385">
    <property type="entry name" value="C4_dicarb_anaerob_car-like"/>
</dbReference>
<sequence length="455" mass="49410">MVIYGSILALILIVIVAKLLISNYNPQAVLLFSGLFMLFLALILGFKMPELAKPTGSGFFDVFEYIKIAFSETNANVGLLIMSIGGFVAYIEKNGASDALVFLALKPLKLMKKYPYILASMVIPIGQFLFICIPSAAGLSLLLMASMFPILVNLGVSRLSAASVITATTAFGVGPASVITSRSVKILDIPAVSHFFDNQIPLLIPLIITLMITFFYVNRYYDKKEKVETTVPLEEKEIELKVPVYYAILPILPLVILLVFSELFSFFETPIHLDTTTVMIICVFVGLLMDLIRTKKVKTVFESLQIFFNGMGDIFKSVVTLIIAAEMFSKGLISLMFIDGLVSSSQSIGLGGIGISIVMSLMIFFASVLMGSGNAAFFAFGPLVPKISTQVGVSTTSMILPMEFSASMGRTVSPISGVLIATANIAKVSPFEIAKRNAIPFGIVFLVMIIVHFIL</sequence>
<evidence type="ECO:0000256" key="3">
    <source>
        <dbReference type="ARBA" id="ARBA00022448"/>
    </source>
</evidence>
<feature type="transmembrane region" description="Helical" evidence="8">
    <location>
        <begin position="314"/>
        <end position="338"/>
    </location>
</feature>
<dbReference type="Proteomes" id="UP000291124">
    <property type="component" value="Chromosome"/>
</dbReference>
<evidence type="ECO:0000313" key="9">
    <source>
        <dbReference type="EMBL" id="QBN17608.1"/>
    </source>
</evidence>
<evidence type="ECO:0000256" key="4">
    <source>
        <dbReference type="ARBA" id="ARBA00022475"/>
    </source>
</evidence>
<reference evidence="10" key="1">
    <citation type="submission" date="2019-03" db="EMBL/GenBank/DDBJ databases">
        <title>Flavobacterium sp.</title>
        <authorList>
            <person name="Kim H."/>
        </authorList>
    </citation>
    <scope>NUCLEOTIDE SEQUENCE [LARGE SCALE GENOMIC DNA]</scope>
    <source>
        <strain evidence="10">GS13</strain>
    </source>
</reference>
<keyword evidence="3" id="KW-0813">Transport</keyword>
<accession>A0A4P6Y7K7</accession>
<feature type="transmembrane region" description="Helical" evidence="8">
    <location>
        <begin position="273"/>
        <end position="293"/>
    </location>
</feature>
<dbReference type="Pfam" id="PF03606">
    <property type="entry name" value="DcuC"/>
    <property type="match status" value="1"/>
</dbReference>
<keyword evidence="5 8" id="KW-0812">Transmembrane</keyword>
<dbReference type="PANTHER" id="PTHR42002">
    <property type="entry name" value="ANAEROBIC C4-DICARBOXYLATE TRANSPORTER DCUC-RELATED"/>
    <property type="match status" value="1"/>
</dbReference>
<dbReference type="GO" id="GO:0005886">
    <property type="term" value="C:plasma membrane"/>
    <property type="evidence" value="ECO:0007669"/>
    <property type="project" value="UniProtKB-SubCell"/>
</dbReference>
<comment type="subcellular location">
    <subcellularLocation>
        <location evidence="1">Cell membrane</location>
        <topology evidence="1">Multi-pass membrane protein</topology>
    </subcellularLocation>
</comment>
<evidence type="ECO:0000256" key="8">
    <source>
        <dbReference type="SAM" id="Phobius"/>
    </source>
</evidence>
<feature type="transmembrane region" description="Helical" evidence="8">
    <location>
        <begin position="350"/>
        <end position="370"/>
    </location>
</feature>
<dbReference type="InterPro" id="IPR004669">
    <property type="entry name" value="C4_dicarb_anaerob_car"/>
</dbReference>